<dbReference type="PANTHER" id="PTHR12304:SF4">
    <property type="entry name" value="URIDINE NUCLEOSIDASE"/>
    <property type="match status" value="1"/>
</dbReference>
<dbReference type="PANTHER" id="PTHR12304">
    <property type="entry name" value="INOSINE-URIDINE PREFERRING NUCLEOSIDE HYDROLASE"/>
    <property type="match status" value="1"/>
</dbReference>
<evidence type="ECO:0000256" key="2">
    <source>
        <dbReference type="ARBA" id="ARBA00023295"/>
    </source>
</evidence>
<keyword evidence="1 4" id="KW-0378">Hydrolase</keyword>
<keyword evidence="2" id="KW-0326">Glycosidase</keyword>
<dbReference type="OrthoDB" id="128573at2"/>
<dbReference type="GO" id="GO:0006152">
    <property type="term" value="P:purine nucleoside catabolic process"/>
    <property type="evidence" value="ECO:0007669"/>
    <property type="project" value="TreeGrafter"/>
</dbReference>
<reference evidence="4 5" key="1">
    <citation type="submission" date="2019-01" db="EMBL/GenBank/DDBJ databases">
        <title>Lacunisphaera sp. strain TWA-58.</title>
        <authorList>
            <person name="Chen W.-M."/>
        </authorList>
    </citation>
    <scope>NUCLEOTIDE SEQUENCE [LARGE SCALE GENOMIC DNA]</scope>
    <source>
        <strain evidence="4 5">TWA-58</strain>
    </source>
</reference>
<accession>A0A4Q1C6L7</accession>
<name>A0A4Q1C6L7_9BACT</name>
<gene>
    <name evidence="4" type="ORF">ESB00_00635</name>
</gene>
<evidence type="ECO:0000313" key="5">
    <source>
        <dbReference type="Proteomes" id="UP000290218"/>
    </source>
</evidence>
<comment type="caution">
    <text evidence="4">The sequence shown here is derived from an EMBL/GenBank/DDBJ whole genome shotgun (WGS) entry which is preliminary data.</text>
</comment>
<feature type="domain" description="Inosine/uridine-preferring nucleoside hydrolase" evidence="3">
    <location>
        <begin position="49"/>
        <end position="324"/>
    </location>
</feature>
<sequence>MAGLKRSYRLNTSGAGACRVRDSVHASRMKLLLLECLLFGSLVAAPIPVLLDTDIGTDIDDAYALAQVLRSPELELLGVTTVSGDAVARARLAAKLLTVAGRSDVPVYAGLSTATQYMKQVEWAAGFTSPALHSSGGIEFLRQQINARPGEIVLIAVGELTNVAALLESEPGIGKKLKAIALMGGSIRRGYAPGSKPEPEWNIKSAAKAAQVVFSSGVPLLIAPLDSTSDLKLTTERKTRLFAHGTPLTDALAALDFVWTHTNTWSAKLPTLFDNLAVTLVATPDHVLLTALHLVVEADGTTREVADRPPNARVALTSDPAAFLDHFVARLVSPVR</sequence>
<dbReference type="AlphaFoldDB" id="A0A4Q1C6L7"/>
<protein>
    <submittedName>
        <fullName evidence="4">Nucleoside hydrolase</fullName>
    </submittedName>
</protein>
<organism evidence="4 5">
    <name type="scientific">Oleiharenicola lentus</name>
    <dbReference type="NCBI Taxonomy" id="2508720"/>
    <lineage>
        <taxon>Bacteria</taxon>
        <taxon>Pseudomonadati</taxon>
        <taxon>Verrucomicrobiota</taxon>
        <taxon>Opitutia</taxon>
        <taxon>Opitutales</taxon>
        <taxon>Opitutaceae</taxon>
        <taxon>Oleiharenicola</taxon>
    </lineage>
</organism>
<evidence type="ECO:0000313" key="4">
    <source>
        <dbReference type="EMBL" id="RXK54438.1"/>
    </source>
</evidence>
<proteinExistence type="predicted"/>
<evidence type="ECO:0000256" key="1">
    <source>
        <dbReference type="ARBA" id="ARBA00022801"/>
    </source>
</evidence>
<dbReference type="SUPFAM" id="SSF53590">
    <property type="entry name" value="Nucleoside hydrolase"/>
    <property type="match status" value="1"/>
</dbReference>
<dbReference type="GO" id="GO:0005829">
    <property type="term" value="C:cytosol"/>
    <property type="evidence" value="ECO:0007669"/>
    <property type="project" value="TreeGrafter"/>
</dbReference>
<dbReference type="Proteomes" id="UP000290218">
    <property type="component" value="Unassembled WGS sequence"/>
</dbReference>
<dbReference type="InterPro" id="IPR036452">
    <property type="entry name" value="Ribo_hydro-like"/>
</dbReference>
<dbReference type="InterPro" id="IPR001910">
    <property type="entry name" value="Inosine/uridine_hydrolase_dom"/>
</dbReference>
<dbReference type="Pfam" id="PF01156">
    <property type="entry name" value="IU_nuc_hydro"/>
    <property type="match status" value="1"/>
</dbReference>
<dbReference type="Gene3D" id="3.90.245.10">
    <property type="entry name" value="Ribonucleoside hydrolase-like"/>
    <property type="match status" value="1"/>
</dbReference>
<keyword evidence="5" id="KW-1185">Reference proteome</keyword>
<dbReference type="EMBL" id="SDHX01000001">
    <property type="protein sequence ID" value="RXK54438.1"/>
    <property type="molecule type" value="Genomic_DNA"/>
</dbReference>
<dbReference type="InterPro" id="IPR023186">
    <property type="entry name" value="IUNH"/>
</dbReference>
<evidence type="ECO:0000259" key="3">
    <source>
        <dbReference type="Pfam" id="PF01156"/>
    </source>
</evidence>
<dbReference type="GO" id="GO:0008477">
    <property type="term" value="F:purine nucleosidase activity"/>
    <property type="evidence" value="ECO:0007669"/>
    <property type="project" value="TreeGrafter"/>
</dbReference>